<reference evidence="2 3" key="1">
    <citation type="submission" date="2021-01" db="EMBL/GenBank/DDBJ databases">
        <title>Roseomonas sp. nov, a bacterium isolated from an oil production mixture in Yumen Oilfield.</title>
        <authorList>
            <person name="Wu D."/>
        </authorList>
    </citation>
    <scope>NUCLEOTIDE SEQUENCE [LARGE SCALE GENOMIC DNA]</scope>
    <source>
        <strain evidence="2 3">ROY-5-3</strain>
    </source>
</reference>
<dbReference type="Pfam" id="PF02600">
    <property type="entry name" value="DsbB"/>
    <property type="match status" value="1"/>
</dbReference>
<dbReference type="InterPro" id="IPR003752">
    <property type="entry name" value="DiS_bond_form_DsbB/BdbC"/>
</dbReference>
<name>A0ABS6H2P8_9PROT</name>
<feature type="transmembrane region" description="Helical" evidence="1">
    <location>
        <begin position="64"/>
        <end position="82"/>
    </location>
</feature>
<keyword evidence="1" id="KW-0812">Transmembrane</keyword>
<sequence length="158" mass="16567">MNASFLVAALAAAAPLMAMGFERWPGLAPCALCLWQRWPYWVAAALAVLAGLLPVPWRAWLLRAAALAVVVSGAIAALHVGVEQGWWPSPLPSCLAPSVGSGTSVDDLLASLTPLPSKPCDEPAYLPGLPLSVATMNLIYALALAGWTWRQAGRSGRV</sequence>
<dbReference type="EMBL" id="JAERQM010000001">
    <property type="protein sequence ID" value="MBU8542308.1"/>
    <property type="molecule type" value="Genomic_DNA"/>
</dbReference>
<protein>
    <submittedName>
        <fullName evidence="2">Disulfide bond formation protein B</fullName>
    </submittedName>
</protein>
<gene>
    <name evidence="2" type="ORF">JJQ90_01245</name>
</gene>
<evidence type="ECO:0000313" key="2">
    <source>
        <dbReference type="EMBL" id="MBU8542308.1"/>
    </source>
</evidence>
<proteinExistence type="predicted"/>
<comment type="caution">
    <text evidence="2">The sequence shown here is derived from an EMBL/GenBank/DDBJ whole genome shotgun (WGS) entry which is preliminary data.</text>
</comment>
<evidence type="ECO:0000256" key="1">
    <source>
        <dbReference type="SAM" id="Phobius"/>
    </source>
</evidence>
<dbReference type="Proteomes" id="UP000689967">
    <property type="component" value="Unassembled WGS sequence"/>
</dbReference>
<feature type="transmembrane region" description="Helical" evidence="1">
    <location>
        <begin position="124"/>
        <end position="147"/>
    </location>
</feature>
<keyword evidence="3" id="KW-1185">Reference proteome</keyword>
<feature type="transmembrane region" description="Helical" evidence="1">
    <location>
        <begin position="38"/>
        <end position="57"/>
    </location>
</feature>
<organism evidence="2 3">
    <name type="scientific">Falsiroseomonas oleicola</name>
    <dbReference type="NCBI Taxonomy" id="2801474"/>
    <lineage>
        <taxon>Bacteria</taxon>
        <taxon>Pseudomonadati</taxon>
        <taxon>Pseudomonadota</taxon>
        <taxon>Alphaproteobacteria</taxon>
        <taxon>Acetobacterales</taxon>
        <taxon>Roseomonadaceae</taxon>
        <taxon>Falsiroseomonas</taxon>
    </lineage>
</organism>
<accession>A0ABS6H2P8</accession>
<keyword evidence="1" id="KW-0472">Membrane</keyword>
<keyword evidence="1" id="KW-1133">Transmembrane helix</keyword>
<dbReference type="RefSeq" id="WP_216872654.1">
    <property type="nucleotide sequence ID" value="NZ_JAERQM010000001.1"/>
</dbReference>
<evidence type="ECO:0000313" key="3">
    <source>
        <dbReference type="Proteomes" id="UP000689967"/>
    </source>
</evidence>